<dbReference type="EMBL" id="WBMX01000285">
    <property type="protein sequence ID" value="NXC13149.1"/>
    <property type="molecule type" value="Genomic_DNA"/>
</dbReference>
<evidence type="ECO:0000313" key="5">
    <source>
        <dbReference type="EMBL" id="NXC13149.1"/>
    </source>
</evidence>
<dbReference type="SMART" id="SM00369">
    <property type="entry name" value="LRR_TYP"/>
    <property type="match status" value="10"/>
</dbReference>
<dbReference type="InterPro" id="IPR003591">
    <property type="entry name" value="Leu-rich_rpt_typical-subtyp"/>
</dbReference>
<dbReference type="OrthoDB" id="2020019at2759"/>
<dbReference type="InterPro" id="IPR032675">
    <property type="entry name" value="LRR_dom_sf"/>
</dbReference>
<sequence>MYLSYLLVVVFYFHSGLSTTCPRRCSCDPAQSVQCYRATEIPREIPFTTRRLYISHSKIKQLQITDFRRMSALEELVLSCSGTESIENNTFKALNTLKSLELYKNQIKQIPTFLPSGLEILRLADNSISTLHASDFEGLMKLRVLDIRNNLIVTLPPSAFSSLCNLQSLILDGNNIESVSAPLKLPRLKYLSMADNKLNSFSTNFFASFQNLQFLTLSGNFLTKVPLDLPKSLLSLKLEKNQLKTIRLRDMKHLENLSEFFLSENQLTSMDGAQLLPNLTTLELSKNQLHTMPLRLPGRLQKLDCSNNLIQRVTAQDFQGLQDLKHLFLDNNAVSMFEAGALQQCAQLSNLALEQNLLISIPLRQVNLRASDTLARLDLKGNDIEDVGEQELKDLKQLQVLNLRNNKISALDRKVLEYLPRLRHLYLDGNPWNCTCDLLRTRRALVAKGTDVRGGQCAAPAESRGESWMSSKKILQQCEDNLSSTERGKEDRKKMKPSEASSIGVNTDDDYYDYELD</sequence>
<dbReference type="Proteomes" id="UP000621168">
    <property type="component" value="Unassembled WGS sequence"/>
</dbReference>
<reference evidence="5" key="1">
    <citation type="submission" date="2019-09" db="EMBL/GenBank/DDBJ databases">
        <title>Bird 10,000 Genomes (B10K) Project - Family phase.</title>
        <authorList>
            <person name="Zhang G."/>
        </authorList>
    </citation>
    <scope>NUCLEOTIDE SEQUENCE</scope>
    <source>
        <strain evidence="5">B10K-CU-031-40</strain>
    </source>
</reference>
<dbReference type="FunFam" id="3.80.10.10:FF:001360">
    <property type="entry name" value="Uncharacterized protein"/>
    <property type="match status" value="1"/>
</dbReference>
<feature type="compositionally biased region" description="Basic and acidic residues" evidence="3">
    <location>
        <begin position="486"/>
        <end position="497"/>
    </location>
</feature>
<accession>A0A851L5A3</accession>
<keyword evidence="1" id="KW-0433">Leucine-rich repeat</keyword>
<keyword evidence="6" id="KW-1185">Reference proteome</keyword>
<keyword evidence="2" id="KW-0677">Repeat</keyword>
<dbReference type="Pfam" id="PF13855">
    <property type="entry name" value="LRR_8"/>
    <property type="match status" value="4"/>
</dbReference>
<evidence type="ECO:0000256" key="4">
    <source>
        <dbReference type="SAM" id="SignalP"/>
    </source>
</evidence>
<keyword evidence="4" id="KW-0732">Signal</keyword>
<feature type="non-terminal residue" evidence="5">
    <location>
        <position position="517"/>
    </location>
</feature>
<comment type="caution">
    <text evidence="5">The sequence shown here is derived from an EMBL/GenBank/DDBJ whole genome shotgun (WGS) entry which is preliminary data.</text>
</comment>
<gene>
    <name evidence="5" type="primary">Nepn</name>
    <name evidence="5" type="ORF">CORCRI_R11667</name>
</gene>
<dbReference type="PANTHER" id="PTHR45712">
    <property type="entry name" value="AGAP008170-PA"/>
    <property type="match status" value="1"/>
</dbReference>
<dbReference type="SMART" id="SM00365">
    <property type="entry name" value="LRR_SD22"/>
    <property type="match status" value="6"/>
</dbReference>
<feature type="region of interest" description="Disordered" evidence="3">
    <location>
        <begin position="479"/>
        <end position="517"/>
    </location>
</feature>
<dbReference type="AlphaFoldDB" id="A0A851L5A3"/>
<proteinExistence type="predicted"/>
<evidence type="ECO:0000256" key="1">
    <source>
        <dbReference type="ARBA" id="ARBA00022614"/>
    </source>
</evidence>
<dbReference type="Gene3D" id="3.80.10.10">
    <property type="entry name" value="Ribonuclease Inhibitor"/>
    <property type="match status" value="5"/>
</dbReference>
<name>A0A851L5A3_CORCR</name>
<evidence type="ECO:0000256" key="3">
    <source>
        <dbReference type="SAM" id="MobiDB-lite"/>
    </source>
</evidence>
<dbReference type="PANTHER" id="PTHR45712:SF1">
    <property type="entry name" value="NEPHROCAN"/>
    <property type="match status" value="1"/>
</dbReference>
<organism evidence="5 6">
    <name type="scientific">Corythaeola cristata</name>
    <name type="common">Great blue turaco</name>
    <dbReference type="NCBI Taxonomy" id="103954"/>
    <lineage>
        <taxon>Eukaryota</taxon>
        <taxon>Metazoa</taxon>
        <taxon>Chordata</taxon>
        <taxon>Craniata</taxon>
        <taxon>Vertebrata</taxon>
        <taxon>Euteleostomi</taxon>
        <taxon>Archelosauria</taxon>
        <taxon>Archosauria</taxon>
        <taxon>Dinosauria</taxon>
        <taxon>Saurischia</taxon>
        <taxon>Theropoda</taxon>
        <taxon>Coelurosauria</taxon>
        <taxon>Aves</taxon>
        <taxon>Neognathae</taxon>
        <taxon>Neoaves</taxon>
        <taxon>Otidimorphae</taxon>
        <taxon>Musophagiformes</taxon>
        <taxon>Musophagidae</taxon>
        <taxon>Corythaeola</taxon>
    </lineage>
</organism>
<feature type="chain" id="PRO_5032572163" evidence="4">
    <location>
        <begin position="19"/>
        <end position="517"/>
    </location>
</feature>
<dbReference type="PROSITE" id="PS51450">
    <property type="entry name" value="LRR"/>
    <property type="match status" value="2"/>
</dbReference>
<evidence type="ECO:0000313" key="6">
    <source>
        <dbReference type="Proteomes" id="UP000621168"/>
    </source>
</evidence>
<dbReference type="InterPro" id="IPR001611">
    <property type="entry name" value="Leu-rich_rpt"/>
</dbReference>
<dbReference type="InterPro" id="IPR050333">
    <property type="entry name" value="SLRP"/>
</dbReference>
<evidence type="ECO:0000256" key="2">
    <source>
        <dbReference type="ARBA" id="ARBA00022737"/>
    </source>
</evidence>
<dbReference type="SUPFAM" id="SSF52058">
    <property type="entry name" value="L domain-like"/>
    <property type="match status" value="2"/>
</dbReference>
<feature type="non-terminal residue" evidence="5">
    <location>
        <position position="1"/>
    </location>
</feature>
<dbReference type="GO" id="GO:0005615">
    <property type="term" value="C:extracellular space"/>
    <property type="evidence" value="ECO:0007669"/>
    <property type="project" value="TreeGrafter"/>
</dbReference>
<protein>
    <submittedName>
        <fullName evidence="5">NEPN protein</fullName>
    </submittedName>
</protein>
<feature type="signal peptide" evidence="4">
    <location>
        <begin position="1"/>
        <end position="18"/>
    </location>
</feature>
<feature type="compositionally biased region" description="Acidic residues" evidence="3">
    <location>
        <begin position="507"/>
        <end position="517"/>
    </location>
</feature>
<dbReference type="FunFam" id="3.80.10.10:FF:002852">
    <property type="entry name" value="Si:ch211-191d15.2"/>
    <property type="match status" value="1"/>
</dbReference>